<feature type="domain" description="PDZ" evidence="2">
    <location>
        <begin position="306"/>
        <end position="353"/>
    </location>
</feature>
<protein>
    <recommendedName>
        <fullName evidence="2">PDZ domain-containing protein</fullName>
    </recommendedName>
</protein>
<dbReference type="PROSITE" id="PS50106">
    <property type="entry name" value="PDZ"/>
    <property type="match status" value="1"/>
</dbReference>
<dbReference type="InterPro" id="IPR007314">
    <property type="entry name" value="Cofac_haem-bd_dom"/>
</dbReference>
<dbReference type="Gene3D" id="2.30.42.10">
    <property type="match status" value="1"/>
</dbReference>
<dbReference type="InterPro" id="IPR036034">
    <property type="entry name" value="PDZ_sf"/>
</dbReference>
<dbReference type="Gene3D" id="3.40.50.11550">
    <property type="match status" value="1"/>
</dbReference>
<dbReference type="SUPFAM" id="SSF159501">
    <property type="entry name" value="EreA/ChaN-like"/>
    <property type="match status" value="1"/>
</dbReference>
<feature type="chain" id="PRO_5045716210" description="PDZ domain-containing protein" evidence="1">
    <location>
        <begin position="25"/>
        <end position="387"/>
    </location>
</feature>
<dbReference type="CDD" id="cd14727">
    <property type="entry name" value="ChanN-like"/>
    <property type="match status" value="1"/>
</dbReference>
<evidence type="ECO:0000259" key="2">
    <source>
        <dbReference type="PROSITE" id="PS50106"/>
    </source>
</evidence>
<evidence type="ECO:0000256" key="1">
    <source>
        <dbReference type="SAM" id="SignalP"/>
    </source>
</evidence>
<reference evidence="3 4" key="1">
    <citation type="journal article" date="2022" name="Int. J. Syst. Evol. Microbiol.">
        <title>Noviherbaspirillum aridicola sp. nov., isolated from an arid soil in Pakistan.</title>
        <authorList>
            <person name="Khan I.U."/>
            <person name="Saqib M."/>
            <person name="Amin A."/>
            <person name="Hussain F."/>
            <person name="Li L."/>
            <person name="Liu Y.H."/>
            <person name="Fang B.Z."/>
            <person name="Ahmed I."/>
            <person name="Li W.J."/>
        </authorList>
    </citation>
    <scope>NUCLEOTIDE SEQUENCE [LARGE SCALE GENOMIC DNA]</scope>
    <source>
        <strain evidence="3 4">NCCP-691</strain>
    </source>
</reference>
<dbReference type="SUPFAM" id="SSF50156">
    <property type="entry name" value="PDZ domain-like"/>
    <property type="match status" value="1"/>
</dbReference>
<dbReference type="RefSeq" id="WP_220809127.1">
    <property type="nucleotide sequence ID" value="NZ_BPMK01000011.1"/>
</dbReference>
<gene>
    <name evidence="3" type="ORF">NCCP691_27270</name>
</gene>
<dbReference type="Proteomes" id="UP000887222">
    <property type="component" value="Unassembled WGS sequence"/>
</dbReference>
<comment type="caution">
    <text evidence="3">The sequence shown here is derived from an EMBL/GenBank/DDBJ whole genome shotgun (WGS) entry which is preliminary data.</text>
</comment>
<organism evidence="3 4">
    <name type="scientific">Noviherbaspirillum aridicola</name>
    <dbReference type="NCBI Taxonomy" id="2849687"/>
    <lineage>
        <taxon>Bacteria</taxon>
        <taxon>Pseudomonadati</taxon>
        <taxon>Pseudomonadota</taxon>
        <taxon>Betaproteobacteria</taxon>
        <taxon>Burkholderiales</taxon>
        <taxon>Oxalobacteraceae</taxon>
        <taxon>Noviherbaspirillum</taxon>
    </lineage>
</organism>
<name>A0ABQ4Q694_9BURK</name>
<dbReference type="Pfam" id="PF04187">
    <property type="entry name" value="Cofac_haem_bdg"/>
    <property type="match status" value="1"/>
</dbReference>
<evidence type="ECO:0000313" key="3">
    <source>
        <dbReference type="EMBL" id="GIZ52713.1"/>
    </source>
</evidence>
<dbReference type="PROSITE" id="PS51257">
    <property type="entry name" value="PROKAR_LIPOPROTEIN"/>
    <property type="match status" value="1"/>
</dbReference>
<evidence type="ECO:0000313" key="4">
    <source>
        <dbReference type="Proteomes" id="UP000887222"/>
    </source>
</evidence>
<dbReference type="Pfam" id="PF13180">
    <property type="entry name" value="PDZ_2"/>
    <property type="match status" value="1"/>
</dbReference>
<sequence length="387" mass="42049">MSSLRPILGAAALAVMFVSQPAGAACPAPATWMAPGGATIEAPTLIAAMSRKQAVLLGEQHDNEDHHRWQLQVIAALHAQRPDMVLGFEMFPRRVQPVLDRWVAGELSQQQLLEQTGWSEVWSFPPALYMPMFEFARLNRIPMLALNIDRKLSRAVSTRGWDAVPPADREGVGRPAPPSDAYRDYLLDIYRMHASHGKPSRGKPSAGDTGFRYFVESQQVWDRAMAEAIAVAARRGALLVGVMGGGHVRHGYGVPHQLRDLGIREIGTLLPLGPEESCERLAPGLADAVFAVPPAPAANAPEPPRLGVRLEETDTGVRIAEVSAGSLAERSGMRADDRLVEVGGRAVSRARAVMDAVRQQPAGTWLPVRVARGEQLLDLVVRFPVRP</sequence>
<keyword evidence="1" id="KW-0732">Signal</keyword>
<feature type="signal peptide" evidence="1">
    <location>
        <begin position="1"/>
        <end position="24"/>
    </location>
</feature>
<accession>A0ABQ4Q694</accession>
<keyword evidence="4" id="KW-1185">Reference proteome</keyword>
<dbReference type="EMBL" id="BPMK01000011">
    <property type="protein sequence ID" value="GIZ52713.1"/>
    <property type="molecule type" value="Genomic_DNA"/>
</dbReference>
<proteinExistence type="predicted"/>
<dbReference type="SMART" id="SM00228">
    <property type="entry name" value="PDZ"/>
    <property type="match status" value="1"/>
</dbReference>
<dbReference type="InterPro" id="IPR001478">
    <property type="entry name" value="PDZ"/>
</dbReference>